<dbReference type="OrthoDB" id="9772308at2"/>
<gene>
    <name evidence="4" type="ORF">JCM31447_17930</name>
</gene>
<dbReference type="PRINTS" id="PR00998">
    <property type="entry name" value="CRBOXYPTASET"/>
</dbReference>
<evidence type="ECO:0000256" key="3">
    <source>
        <dbReference type="PIRSR" id="PIRSR006615-2"/>
    </source>
</evidence>
<dbReference type="PANTHER" id="PTHR34217:SF1">
    <property type="entry name" value="CARBOXYPEPTIDASE 1"/>
    <property type="match status" value="1"/>
</dbReference>
<evidence type="ECO:0000313" key="4">
    <source>
        <dbReference type="EMBL" id="BBH53350.1"/>
    </source>
</evidence>
<feature type="binding site" evidence="2">
    <location>
        <position position="265"/>
    </location>
    <ligand>
        <name>Zn(2+)</name>
        <dbReference type="ChEBI" id="CHEBI:29105"/>
        <note>catalytic</note>
    </ligand>
</feature>
<dbReference type="KEGG" id="sbf:JCM31447_17930"/>
<keyword evidence="5" id="KW-1185">Reference proteome</keyword>
<dbReference type="PIRSF" id="PIRSF006615">
    <property type="entry name" value="Zn_crbxpep_Taq"/>
    <property type="match status" value="1"/>
</dbReference>
<evidence type="ECO:0000256" key="2">
    <source>
        <dbReference type="PIRSR" id="PIRSR006615-1"/>
    </source>
</evidence>
<sequence length="499" mass="57491">MTQHEKFKILSEKFAEITDLRAASSVLYWDQNTYMPPQGAEARGRQMATLSKVAHEKVTNAQIEKLFSDLEGYEKDLPYESHDASFLRLARREYELATKVPADFIAKMVQHFSVSYEAWIRAKGESNFKLIEPFLEKSVDLSLQYSEFFPHKHILDPLIAEQDYGFTAESITNIFSELRSELVPFAKDIISTKKTDFEFLNKKYPKKNQQLFVEKILTEIGYDFSRGRLDLTHHPFMISFALGDIRITNRYDENNFNDSVFGAIHELGHAFYELGNAKELDGNILFGGTSAGVHESQSRLWENMVGRSIDFWQYFYKDFQMLFPEQLKNVSLKTFYAGINNVTPSLIRTESDEVTYNLHVMIRFNLEKQLLEGKLKVKELPEAWNACYLSDLGVKVPDDSHGCLQDVHWYAGLVGGSFQGYTLGNLMSAQFFDAASADLPNLNNDIKNGDFTQLQKWLIENIYCHGKKFTGPEVLKKATKKDLNIANYMNYLKRKFPIK</sequence>
<dbReference type="EC" id="3.4.17.19" evidence="1"/>
<name>A0A4P2VN28_FLUSA</name>
<keyword evidence="2" id="KW-0862">Zinc</keyword>
<comment type="catalytic activity">
    <reaction evidence="1">
        <text>Release of a C-terminal amino acid with broad specificity, except for -Pro.</text>
        <dbReference type="EC" id="3.4.17.19"/>
    </reaction>
</comment>
<dbReference type="EMBL" id="AP019368">
    <property type="protein sequence ID" value="BBH53350.1"/>
    <property type="molecule type" value="Genomic_DNA"/>
</dbReference>
<dbReference type="PANTHER" id="PTHR34217">
    <property type="entry name" value="METAL-DEPENDENT CARBOXYPEPTIDASE"/>
    <property type="match status" value="1"/>
</dbReference>
<keyword evidence="1" id="KW-0645">Protease</keyword>
<dbReference type="SUPFAM" id="SSF55486">
    <property type="entry name" value="Metalloproteases ('zincins'), catalytic domain"/>
    <property type="match status" value="1"/>
</dbReference>
<keyword evidence="1 4" id="KW-0121">Carboxypeptidase</keyword>
<dbReference type="AlphaFoldDB" id="A0A4P2VN28"/>
<protein>
    <recommendedName>
        <fullName evidence="1">Metal-dependent carboxypeptidase</fullName>
        <ecNumber evidence="1">3.4.17.19</ecNumber>
    </recommendedName>
</protein>
<organism evidence="4 5">
    <name type="scientific">Fluviispira sanaruensis</name>
    <dbReference type="NCBI Taxonomy" id="2493639"/>
    <lineage>
        <taxon>Bacteria</taxon>
        <taxon>Pseudomonadati</taxon>
        <taxon>Bdellovibrionota</taxon>
        <taxon>Oligoflexia</taxon>
        <taxon>Silvanigrellales</taxon>
        <taxon>Silvanigrellaceae</taxon>
        <taxon>Fluviispira</taxon>
    </lineage>
</organism>
<dbReference type="GO" id="GO:0046872">
    <property type="term" value="F:metal ion binding"/>
    <property type="evidence" value="ECO:0007669"/>
    <property type="project" value="UniProtKB-KW"/>
</dbReference>
<dbReference type="CDD" id="cd06460">
    <property type="entry name" value="M32_Taq"/>
    <property type="match status" value="1"/>
</dbReference>
<comment type="similarity">
    <text evidence="1">Belongs to the peptidase M32 family.</text>
</comment>
<dbReference type="GO" id="GO:0006508">
    <property type="term" value="P:proteolysis"/>
    <property type="evidence" value="ECO:0007669"/>
    <property type="project" value="UniProtKB-UniRule"/>
</dbReference>
<dbReference type="PROSITE" id="PS52034">
    <property type="entry name" value="PEPTIDASE_M32"/>
    <property type="match status" value="1"/>
</dbReference>
<keyword evidence="1 2" id="KW-0479">Metal-binding</keyword>
<dbReference type="Proteomes" id="UP000291236">
    <property type="component" value="Chromosome"/>
</dbReference>
<evidence type="ECO:0000313" key="5">
    <source>
        <dbReference type="Proteomes" id="UP000291236"/>
    </source>
</evidence>
<keyword evidence="1" id="KW-0378">Hydrolase</keyword>
<dbReference type="Pfam" id="PF02074">
    <property type="entry name" value="Peptidase_M32"/>
    <property type="match status" value="1"/>
</dbReference>
<reference evidence="4 5" key="1">
    <citation type="submission" date="2018-12" db="EMBL/GenBank/DDBJ databases">
        <title>Rubrispira sanarue gen. nov., sp., nov., a member of the order Silvanigrellales, isolated from a brackish lake in Hamamatsu Japan.</title>
        <authorList>
            <person name="Maejima Y."/>
            <person name="Iino T."/>
            <person name="Muraguchi Y."/>
            <person name="Fukuda K."/>
            <person name="Nojiri H."/>
            <person name="Ohkuma M."/>
            <person name="Moriuchi R."/>
            <person name="Dohra H."/>
            <person name="Kimbara K."/>
            <person name="Shintani M."/>
        </authorList>
    </citation>
    <scope>NUCLEOTIDE SEQUENCE [LARGE SCALE GENOMIC DNA]</scope>
    <source>
        <strain evidence="4 5">RF1110005</strain>
    </source>
</reference>
<comment type="cofactor">
    <cofactor evidence="2">
        <name>Zn(2+)</name>
        <dbReference type="ChEBI" id="CHEBI:29105"/>
    </cofactor>
    <text evidence="2">Binds 1 zinc ion per subunit.</text>
</comment>
<keyword evidence="1" id="KW-0482">Metalloprotease</keyword>
<dbReference type="GO" id="GO:0004181">
    <property type="term" value="F:metallocarboxypeptidase activity"/>
    <property type="evidence" value="ECO:0007669"/>
    <property type="project" value="UniProtKB-UniRule"/>
</dbReference>
<dbReference type="RefSeq" id="WP_130609014.1">
    <property type="nucleotide sequence ID" value="NZ_AP019368.1"/>
</dbReference>
<accession>A0A4P2VN28</accession>
<comment type="function">
    <text evidence="1">Broad specificity carboxypetidase that releases amino acids sequentially from the C-terminus, including neutral, aromatic, polar and basic residues.</text>
</comment>
<feature type="active site" description="Proton donor/acceptor" evidence="3">
    <location>
        <position position="266"/>
    </location>
</feature>
<dbReference type="InterPro" id="IPR001333">
    <property type="entry name" value="Peptidase_M32_Taq"/>
</dbReference>
<evidence type="ECO:0000256" key="1">
    <source>
        <dbReference type="PIRNR" id="PIRNR006615"/>
    </source>
</evidence>
<proteinExistence type="inferred from homology"/>
<feature type="binding site" evidence="2">
    <location>
        <position position="269"/>
    </location>
    <ligand>
        <name>Zn(2+)</name>
        <dbReference type="ChEBI" id="CHEBI:29105"/>
        <note>catalytic</note>
    </ligand>
</feature>
<dbReference type="Gene3D" id="1.10.1370.30">
    <property type="match status" value="1"/>
</dbReference>
<feature type="binding site" evidence="2">
    <location>
        <position position="295"/>
    </location>
    <ligand>
        <name>Zn(2+)</name>
        <dbReference type="ChEBI" id="CHEBI:29105"/>
        <note>catalytic</note>
    </ligand>
</feature>